<evidence type="ECO:0000256" key="3">
    <source>
        <dbReference type="ARBA" id="ARBA00022475"/>
    </source>
</evidence>
<evidence type="ECO:0000256" key="12">
    <source>
        <dbReference type="SAM" id="Phobius"/>
    </source>
</evidence>
<evidence type="ECO:0000256" key="2">
    <source>
        <dbReference type="ARBA" id="ARBA00009592"/>
    </source>
</evidence>
<dbReference type="InterPro" id="IPR046956">
    <property type="entry name" value="RLP23-like"/>
</dbReference>
<evidence type="ECO:0000256" key="11">
    <source>
        <dbReference type="ARBA" id="ARBA00023180"/>
    </source>
</evidence>
<dbReference type="EMBL" id="BDQV01000102">
    <property type="protein sequence ID" value="GAY54225.1"/>
    <property type="molecule type" value="Genomic_DNA"/>
</dbReference>
<keyword evidence="4" id="KW-0433">Leucine-rich repeat</keyword>
<evidence type="ECO:0000256" key="7">
    <source>
        <dbReference type="ARBA" id="ARBA00022737"/>
    </source>
</evidence>
<keyword evidence="3" id="KW-1003">Cell membrane</keyword>
<keyword evidence="16" id="KW-1185">Reference proteome</keyword>
<dbReference type="GO" id="GO:0005886">
    <property type="term" value="C:plasma membrane"/>
    <property type="evidence" value="ECO:0007669"/>
    <property type="project" value="UniProtKB-SubCell"/>
</dbReference>
<keyword evidence="11" id="KW-0325">Glycoprotein</keyword>
<dbReference type="Pfam" id="PF00560">
    <property type="entry name" value="LRR_1"/>
    <property type="match status" value="5"/>
</dbReference>
<evidence type="ECO:0000256" key="4">
    <source>
        <dbReference type="ARBA" id="ARBA00022614"/>
    </source>
</evidence>
<evidence type="ECO:0000256" key="9">
    <source>
        <dbReference type="ARBA" id="ARBA00023136"/>
    </source>
</evidence>
<keyword evidence="6" id="KW-0732">Signal</keyword>
<dbReference type="FunFam" id="3.80.10.10:FF:000111">
    <property type="entry name" value="LRR receptor-like serine/threonine-protein kinase ERECTA"/>
    <property type="match status" value="1"/>
</dbReference>
<evidence type="ECO:0000256" key="5">
    <source>
        <dbReference type="ARBA" id="ARBA00022692"/>
    </source>
</evidence>
<keyword evidence="7" id="KW-0677">Repeat</keyword>
<protein>
    <submittedName>
        <fullName evidence="15">Uncharacterized protein</fullName>
    </submittedName>
</protein>
<dbReference type="AlphaFoldDB" id="A0A2H5PQ50"/>
<evidence type="ECO:0000256" key="10">
    <source>
        <dbReference type="ARBA" id="ARBA00023170"/>
    </source>
</evidence>
<keyword evidence="8 12" id="KW-1133">Transmembrane helix</keyword>
<dbReference type="SUPFAM" id="SSF52058">
    <property type="entry name" value="L domain-like"/>
    <property type="match status" value="2"/>
</dbReference>
<dbReference type="FunFam" id="3.80.10.10:FF:000095">
    <property type="entry name" value="LRR receptor-like serine/threonine-protein kinase GSO1"/>
    <property type="match status" value="2"/>
</dbReference>
<evidence type="ECO:0000259" key="14">
    <source>
        <dbReference type="Pfam" id="PF23598"/>
    </source>
</evidence>
<evidence type="ECO:0000313" key="15">
    <source>
        <dbReference type="EMBL" id="GAY54225.1"/>
    </source>
</evidence>
<keyword evidence="9 12" id="KW-0472">Membrane</keyword>
<keyword evidence="10" id="KW-0675">Receptor</keyword>
<dbReference type="Proteomes" id="UP000236630">
    <property type="component" value="Unassembled WGS sequence"/>
</dbReference>
<dbReference type="InterPro" id="IPR055414">
    <property type="entry name" value="LRR_R13L4/SHOC2-like"/>
</dbReference>
<dbReference type="InterPro" id="IPR001611">
    <property type="entry name" value="Leu-rich_rpt"/>
</dbReference>
<comment type="caution">
    <text evidence="15">The sequence shown here is derived from an EMBL/GenBank/DDBJ whole genome shotgun (WGS) entry which is preliminary data.</text>
</comment>
<proteinExistence type="inferred from homology"/>
<comment type="subcellular location">
    <subcellularLocation>
        <location evidence="1">Cell membrane</location>
        <topology evidence="1">Single-pass type I membrane protein</topology>
    </subcellularLocation>
</comment>
<dbReference type="PANTHER" id="PTHR48061:SF12">
    <property type="entry name" value="DISEASE RESISTANCE LIKE PROTEIN"/>
    <property type="match status" value="1"/>
</dbReference>
<gene>
    <name evidence="15" type="ORF">CUMW_155050</name>
</gene>
<keyword evidence="5 12" id="KW-0812">Transmembrane</keyword>
<dbReference type="Pfam" id="PF23598">
    <property type="entry name" value="LRR_14"/>
    <property type="match status" value="1"/>
</dbReference>
<feature type="transmembrane region" description="Helical" evidence="12">
    <location>
        <begin position="962"/>
        <end position="985"/>
    </location>
</feature>
<dbReference type="InterPro" id="IPR013210">
    <property type="entry name" value="LRR_N_plant-typ"/>
</dbReference>
<sequence length="1003" mass="111290">MGLSSICLFTIFIRLVFPFIFFNLTIANVAASSMLPLCHDDERSALLQFKESRISGDFYAWKFDCRPTMASWKPEEGNVDCCSWDGVHCNKNTGHVIKLDLSHSCLFGSINSSSSLFKLVHLEWLNLALNDFNSSEIPPEIINLSRLSYLNLSGTSLSGQIPSEILKLSNLVSLDLSLNDVPGGRLELQKPSFVNLVEKLSNLKTLDLGDVSIQSTIPRNIANLSSLTFVSLRNCELQGRIRSSLGNLSELLHLDLSLNELRGELPVSVGNLHSLKEVDLSANFLSSEWPISIGNLSSLKELDLSQNRFFGELPISMGNLGSLKELDLSQNGFFGELPTSIRNLFSLEKLDLSVNKLSGEFPWSTGNFSSLKLLDLRSCGFWGKVPHSIGNFTRLQFLYLGFNNFSGDLLGSIGNLRSLEVIQISNCNFSGQITSSLRNLTQLTVLDMAQNSYSGTIELDVLLTFWKKLEVLVLSLNRLSVLTKTTSNTTSRKHQYIGLRSCNLTKFPNFLENQYHLVVLDLSDNRIQGKVPKWLLDPNMQNLNTLNLSHNLLTRFDQHHVVLPGSKGDLVTFDLSSNNLQGPLPIPPLRTINYLASSNSLRGEIPSWICNLNILESLVLSHNNLSGLLPQCLGNFSDELSVLDLQGNNFFGTIPNTFIKESRLGVIDLSHNLLQGRIPRSLINCSKLEFLGLGNNQISDTFPSWLGTLPNLNVLILRSNIFYGIIEEPRTGCGFSKLRIIDLSNNRFTGKLPSKSFLCWNAMKIFNTSELRYLQDVLFPYGQVSSNVLGTYDYSMTMNSKGRMMTYNKIPDILTGIILSNNRFDEAIPASISNLKGLQVLNLHNNNLQGHIPSCLGNLTNLESLDLSNNKFSGRIPQQLVELTFLEFFNVSDNYLTGPIPQGKQFATFDNTSFDANSGLCGRPLSKGCESGEAPTNEDHTEGSAESLFSGASDWKIILTGYAGGLVAGLVLGFNFSTGIIGWILEKLGMQQKATRRGRRRRN</sequence>
<dbReference type="InterPro" id="IPR032675">
    <property type="entry name" value="LRR_dom_sf"/>
</dbReference>
<organism evidence="15 16">
    <name type="scientific">Citrus unshiu</name>
    <name type="common">Satsuma mandarin</name>
    <name type="synonym">Citrus nobilis var. unshiu</name>
    <dbReference type="NCBI Taxonomy" id="55188"/>
    <lineage>
        <taxon>Eukaryota</taxon>
        <taxon>Viridiplantae</taxon>
        <taxon>Streptophyta</taxon>
        <taxon>Embryophyta</taxon>
        <taxon>Tracheophyta</taxon>
        <taxon>Spermatophyta</taxon>
        <taxon>Magnoliopsida</taxon>
        <taxon>eudicotyledons</taxon>
        <taxon>Gunneridae</taxon>
        <taxon>Pentapetalae</taxon>
        <taxon>rosids</taxon>
        <taxon>malvids</taxon>
        <taxon>Sapindales</taxon>
        <taxon>Rutaceae</taxon>
        <taxon>Aurantioideae</taxon>
        <taxon>Citrus</taxon>
    </lineage>
</organism>
<feature type="domain" description="Disease resistance R13L4/SHOC-2-like LRR" evidence="14">
    <location>
        <begin position="359"/>
        <end position="548"/>
    </location>
</feature>
<evidence type="ECO:0000256" key="8">
    <source>
        <dbReference type="ARBA" id="ARBA00022989"/>
    </source>
</evidence>
<dbReference type="Pfam" id="PF08263">
    <property type="entry name" value="LRRNT_2"/>
    <property type="match status" value="1"/>
</dbReference>
<dbReference type="PROSITE" id="PS51450">
    <property type="entry name" value="LRR"/>
    <property type="match status" value="1"/>
</dbReference>
<dbReference type="PANTHER" id="PTHR48061">
    <property type="entry name" value="LEUCINE-RICH REPEAT RECEPTOR PROTEIN KINASE EMS1-LIKE-RELATED"/>
    <property type="match status" value="1"/>
</dbReference>
<dbReference type="Pfam" id="PF13855">
    <property type="entry name" value="LRR_8"/>
    <property type="match status" value="2"/>
</dbReference>
<name>A0A2H5PQ50_CITUN</name>
<evidence type="ECO:0000256" key="6">
    <source>
        <dbReference type="ARBA" id="ARBA00022729"/>
    </source>
</evidence>
<reference evidence="15 16" key="1">
    <citation type="journal article" date="2017" name="Front. Genet.">
        <title>Draft sequencing of the heterozygous diploid genome of Satsuma (Citrus unshiu Marc.) using a hybrid assembly approach.</title>
        <authorList>
            <person name="Shimizu T."/>
            <person name="Tanizawa Y."/>
            <person name="Mochizuki T."/>
            <person name="Nagasaki H."/>
            <person name="Yoshioka T."/>
            <person name="Toyoda A."/>
            <person name="Fujiyama A."/>
            <person name="Kaminuma E."/>
            <person name="Nakamura Y."/>
        </authorList>
    </citation>
    <scope>NUCLEOTIDE SEQUENCE [LARGE SCALE GENOMIC DNA]</scope>
    <source>
        <strain evidence="16">cv. Miyagawa wase</strain>
    </source>
</reference>
<dbReference type="PRINTS" id="PR00019">
    <property type="entry name" value="LEURICHRPT"/>
</dbReference>
<feature type="domain" description="Leucine-rich repeat-containing N-terminal plant-type" evidence="13">
    <location>
        <begin position="39"/>
        <end position="90"/>
    </location>
</feature>
<evidence type="ECO:0000259" key="13">
    <source>
        <dbReference type="Pfam" id="PF08263"/>
    </source>
</evidence>
<evidence type="ECO:0000313" key="16">
    <source>
        <dbReference type="Proteomes" id="UP000236630"/>
    </source>
</evidence>
<dbReference type="SMART" id="SM00365">
    <property type="entry name" value="LRR_SD22"/>
    <property type="match status" value="6"/>
</dbReference>
<evidence type="ECO:0000256" key="1">
    <source>
        <dbReference type="ARBA" id="ARBA00004251"/>
    </source>
</evidence>
<dbReference type="FunFam" id="3.80.10.10:FF:000041">
    <property type="entry name" value="LRR receptor-like serine/threonine-protein kinase ERECTA"/>
    <property type="match status" value="1"/>
</dbReference>
<dbReference type="Gene3D" id="3.80.10.10">
    <property type="entry name" value="Ribonuclease Inhibitor"/>
    <property type="match status" value="7"/>
</dbReference>
<dbReference type="InterPro" id="IPR003591">
    <property type="entry name" value="Leu-rich_rpt_typical-subtyp"/>
</dbReference>
<comment type="similarity">
    <text evidence="2">Belongs to the RLP family.</text>
</comment>
<accession>A0A2H5PQ50</accession>
<dbReference type="SMART" id="SM00369">
    <property type="entry name" value="LRR_TYP"/>
    <property type="match status" value="11"/>
</dbReference>
<dbReference type="SUPFAM" id="SSF52047">
    <property type="entry name" value="RNI-like"/>
    <property type="match status" value="1"/>
</dbReference>